<dbReference type="Proteomes" id="UP000279029">
    <property type="component" value="Chromosome"/>
</dbReference>
<dbReference type="Gene3D" id="3.30.450.150">
    <property type="entry name" value="Haem-degrading domain"/>
    <property type="match status" value="1"/>
</dbReference>
<dbReference type="EMBL" id="LR130778">
    <property type="protein sequence ID" value="VDN48445.1"/>
    <property type="molecule type" value="Genomic_DNA"/>
</dbReference>
<dbReference type="InterPro" id="IPR038084">
    <property type="entry name" value="PduO/GlcC-like_sf"/>
</dbReference>
<dbReference type="SUPFAM" id="SSF143744">
    <property type="entry name" value="GlcG-like"/>
    <property type="match status" value="1"/>
</dbReference>
<dbReference type="OrthoDB" id="9815315at2"/>
<dbReference type="InterPro" id="IPR005624">
    <property type="entry name" value="PduO/GlcC-like"/>
</dbReference>
<protein>
    <recommendedName>
        <fullName evidence="1">UPF0303 protein PATL70BA_2547</fullName>
    </recommendedName>
</protein>
<dbReference type="PANTHER" id="PTHR28255">
    <property type="match status" value="1"/>
</dbReference>
<dbReference type="NCBIfam" id="NF002696">
    <property type="entry name" value="PRK02487.1-5"/>
    <property type="match status" value="1"/>
</dbReference>
<dbReference type="PIRSF" id="PIRSF008757">
    <property type="entry name" value="UCP008757"/>
    <property type="match status" value="1"/>
</dbReference>
<reference evidence="2 3" key="1">
    <citation type="submission" date="2018-09" db="EMBL/GenBank/DDBJ databases">
        <authorList>
            <person name="Postec A."/>
        </authorList>
    </citation>
    <scope>NUCLEOTIDE SEQUENCE [LARGE SCALE GENOMIC DNA]</scope>
    <source>
        <strain evidence="2">70B-A</strain>
    </source>
</reference>
<comment type="similarity">
    <text evidence="1">Belongs to the UPF0303 family.</text>
</comment>
<evidence type="ECO:0000256" key="1">
    <source>
        <dbReference type="HAMAP-Rule" id="MF_00761"/>
    </source>
</evidence>
<keyword evidence="3" id="KW-1185">Reference proteome</keyword>
<evidence type="ECO:0000313" key="3">
    <source>
        <dbReference type="Proteomes" id="UP000279029"/>
    </source>
</evidence>
<proteinExistence type="inferred from homology"/>
<dbReference type="HAMAP" id="MF_00761">
    <property type="entry name" value="UPF0303"/>
    <property type="match status" value="1"/>
</dbReference>
<dbReference type="KEGG" id="cbar:PATL70BA_2547"/>
<dbReference type="AlphaFoldDB" id="A0A3P7NZR6"/>
<sequence length="165" mass="18558">MTMKEKMTNLLNQEVVLQFDTFSNKMALEIGLLLVEEAEKENKPVTIDITRHNHQLFHVAMEGTSADNDTWVRRKSNVVNRFSHSSMYMSLKLEVKGGTMEEAYFLNSADFAAHGGSFPIRIKDTGVIGTITVSGLPSEQDHQMVVHVLSQYLKVGFDPITKVDI</sequence>
<dbReference type="RefSeq" id="WP_125137577.1">
    <property type="nucleotide sequence ID" value="NZ_LR130778.1"/>
</dbReference>
<dbReference type="PANTHER" id="PTHR28255:SF1">
    <property type="entry name" value="UPF0303 PROTEIN YBR137W"/>
    <property type="match status" value="1"/>
</dbReference>
<evidence type="ECO:0000313" key="2">
    <source>
        <dbReference type="EMBL" id="VDN48445.1"/>
    </source>
</evidence>
<dbReference type="InterPro" id="IPR010371">
    <property type="entry name" value="YBR137W-like"/>
</dbReference>
<gene>
    <name evidence="2" type="ORF">PATL70BA_2547</name>
</gene>
<dbReference type="Pfam" id="PF03928">
    <property type="entry name" value="HbpS-like"/>
    <property type="match status" value="1"/>
</dbReference>
<name>A0A3P7NZR6_9FIRM</name>
<organism evidence="2 3">
    <name type="scientific">Petrocella atlantisensis</name>
    <dbReference type="NCBI Taxonomy" id="2173034"/>
    <lineage>
        <taxon>Bacteria</taxon>
        <taxon>Bacillati</taxon>
        <taxon>Bacillota</taxon>
        <taxon>Clostridia</taxon>
        <taxon>Lachnospirales</taxon>
        <taxon>Vallitaleaceae</taxon>
        <taxon>Petrocella</taxon>
    </lineage>
</organism>
<accession>A0A3P7NZR6</accession>